<comment type="caution">
    <text evidence="1">The sequence shown here is derived from an EMBL/GenBank/DDBJ whole genome shotgun (WGS) entry which is preliminary data.</text>
</comment>
<sequence>MYAWLSVCQASCRDDQVEHMVAGRSIAQGYKASGSRQVVGDGDGEVQWREVLPHAKLCLGSYIRVDVPGCVYQASWR</sequence>
<dbReference type="EMBL" id="BFEA01000577">
    <property type="protein sequence ID" value="GBG86744.1"/>
    <property type="molecule type" value="Genomic_DNA"/>
</dbReference>
<proteinExistence type="predicted"/>
<keyword evidence="2" id="KW-1185">Reference proteome</keyword>
<evidence type="ECO:0000313" key="1">
    <source>
        <dbReference type="EMBL" id="GBG86744.1"/>
    </source>
</evidence>
<dbReference type="AlphaFoldDB" id="A0A388LWP2"/>
<dbReference type="Gramene" id="GBG86744">
    <property type="protein sequence ID" value="GBG86744"/>
    <property type="gene ID" value="CBR_g41809"/>
</dbReference>
<gene>
    <name evidence="1" type="ORF">CBR_g41809</name>
</gene>
<dbReference type="Proteomes" id="UP000265515">
    <property type="component" value="Unassembled WGS sequence"/>
</dbReference>
<protein>
    <submittedName>
        <fullName evidence="1">Uncharacterized protein</fullName>
    </submittedName>
</protein>
<name>A0A388LWP2_CHABU</name>
<accession>A0A388LWP2</accession>
<organism evidence="1 2">
    <name type="scientific">Chara braunii</name>
    <name type="common">Braun's stonewort</name>
    <dbReference type="NCBI Taxonomy" id="69332"/>
    <lineage>
        <taxon>Eukaryota</taxon>
        <taxon>Viridiplantae</taxon>
        <taxon>Streptophyta</taxon>
        <taxon>Charophyceae</taxon>
        <taxon>Charales</taxon>
        <taxon>Characeae</taxon>
        <taxon>Chara</taxon>
    </lineage>
</organism>
<reference evidence="1 2" key="1">
    <citation type="journal article" date="2018" name="Cell">
        <title>The Chara Genome: Secondary Complexity and Implications for Plant Terrestrialization.</title>
        <authorList>
            <person name="Nishiyama T."/>
            <person name="Sakayama H."/>
            <person name="Vries J.D."/>
            <person name="Buschmann H."/>
            <person name="Saint-Marcoux D."/>
            <person name="Ullrich K.K."/>
            <person name="Haas F.B."/>
            <person name="Vanderstraeten L."/>
            <person name="Becker D."/>
            <person name="Lang D."/>
            <person name="Vosolsobe S."/>
            <person name="Rombauts S."/>
            <person name="Wilhelmsson P.K.I."/>
            <person name="Janitza P."/>
            <person name="Kern R."/>
            <person name="Heyl A."/>
            <person name="Rumpler F."/>
            <person name="Villalobos L.I.A.C."/>
            <person name="Clay J.M."/>
            <person name="Skokan R."/>
            <person name="Toyoda A."/>
            <person name="Suzuki Y."/>
            <person name="Kagoshima H."/>
            <person name="Schijlen E."/>
            <person name="Tajeshwar N."/>
            <person name="Catarino B."/>
            <person name="Hetherington A.J."/>
            <person name="Saltykova A."/>
            <person name="Bonnot C."/>
            <person name="Breuninger H."/>
            <person name="Symeonidi A."/>
            <person name="Radhakrishnan G.V."/>
            <person name="Van Nieuwerburgh F."/>
            <person name="Deforce D."/>
            <person name="Chang C."/>
            <person name="Karol K.G."/>
            <person name="Hedrich R."/>
            <person name="Ulvskov P."/>
            <person name="Glockner G."/>
            <person name="Delwiche C.F."/>
            <person name="Petrasek J."/>
            <person name="Van de Peer Y."/>
            <person name="Friml J."/>
            <person name="Beilby M."/>
            <person name="Dolan L."/>
            <person name="Kohara Y."/>
            <person name="Sugano S."/>
            <person name="Fujiyama A."/>
            <person name="Delaux P.-M."/>
            <person name="Quint M."/>
            <person name="TheiBen G."/>
            <person name="Hagemann M."/>
            <person name="Harholt J."/>
            <person name="Dunand C."/>
            <person name="Zachgo S."/>
            <person name="Langdale J."/>
            <person name="Maumus F."/>
            <person name="Straeten D.V.D."/>
            <person name="Gould S.B."/>
            <person name="Rensing S.A."/>
        </authorList>
    </citation>
    <scope>NUCLEOTIDE SEQUENCE [LARGE SCALE GENOMIC DNA]</scope>
    <source>
        <strain evidence="1 2">S276</strain>
    </source>
</reference>
<evidence type="ECO:0000313" key="2">
    <source>
        <dbReference type="Proteomes" id="UP000265515"/>
    </source>
</evidence>